<keyword evidence="4 9" id="KW-0812">Transmembrane</keyword>
<keyword evidence="6 9" id="KW-1133">Transmembrane helix</keyword>
<dbReference type="PANTHER" id="PTHR42982:SF1">
    <property type="entry name" value="SEC-INDEPENDENT PROTEIN TRANSLOCASE PROTEIN TATA"/>
    <property type="match status" value="1"/>
</dbReference>
<keyword evidence="8 9" id="KW-0472">Membrane</keyword>
<evidence type="ECO:0000256" key="1">
    <source>
        <dbReference type="ARBA" id="ARBA00004162"/>
    </source>
</evidence>
<evidence type="ECO:0000256" key="9">
    <source>
        <dbReference type="HAMAP-Rule" id="MF_00236"/>
    </source>
</evidence>
<dbReference type="NCBIfam" id="TIGR01411">
    <property type="entry name" value="tatAE"/>
    <property type="match status" value="1"/>
</dbReference>
<proteinExistence type="inferred from homology"/>
<comment type="subunit">
    <text evidence="9">Forms a complex with TatC.</text>
</comment>
<dbReference type="Proteomes" id="UP000319756">
    <property type="component" value="Chromosome"/>
</dbReference>
<keyword evidence="7 9" id="KW-0811">Translocation</keyword>
<comment type="similarity">
    <text evidence="9">Belongs to the TatA/E family.</text>
</comment>
<evidence type="ECO:0000256" key="4">
    <source>
        <dbReference type="ARBA" id="ARBA00022692"/>
    </source>
</evidence>
<evidence type="ECO:0000256" key="10">
    <source>
        <dbReference type="SAM" id="MobiDB-lite"/>
    </source>
</evidence>
<dbReference type="PANTHER" id="PTHR42982">
    <property type="entry name" value="SEC-INDEPENDENT PROTEIN TRANSLOCASE PROTEIN TATA"/>
    <property type="match status" value="1"/>
</dbReference>
<keyword evidence="3 9" id="KW-1003">Cell membrane</keyword>
<gene>
    <name evidence="9 11" type="primary">tatA</name>
    <name evidence="11" type="ORF">EPH95_08090</name>
</gene>
<reference evidence="12" key="1">
    <citation type="submission" date="2019-01" db="EMBL/GenBank/DDBJ databases">
        <title>Genomic analysis of Salicibibacter sp. NKC3-5.</title>
        <authorList>
            <person name="Oh Y.J."/>
        </authorList>
    </citation>
    <scope>NUCLEOTIDE SEQUENCE [LARGE SCALE GENOMIC DNA]</scope>
    <source>
        <strain evidence="12">NKC3-5</strain>
    </source>
</reference>
<evidence type="ECO:0000256" key="5">
    <source>
        <dbReference type="ARBA" id="ARBA00022927"/>
    </source>
</evidence>
<evidence type="ECO:0000256" key="7">
    <source>
        <dbReference type="ARBA" id="ARBA00023010"/>
    </source>
</evidence>
<name>A0A514LH43_9BACI</name>
<comment type="function">
    <text evidence="9">Part of the twin-arginine translocation (Tat) system that transports large folded proteins containing a characteristic twin-arginine motif in their signal peptide across membranes. TatA could form the protein-conducting channel of the Tat system.</text>
</comment>
<protein>
    <recommendedName>
        <fullName evidence="9">Sec-independent protein translocase protein TatA</fullName>
    </recommendedName>
</protein>
<dbReference type="Pfam" id="PF02416">
    <property type="entry name" value="TatA_B_E"/>
    <property type="match status" value="1"/>
</dbReference>
<dbReference type="AlphaFoldDB" id="A0A514LH43"/>
<comment type="subcellular location">
    <subcellularLocation>
        <location evidence="1 9">Cell membrane</location>
        <topology evidence="1 9">Single-pass membrane protein</topology>
    </subcellularLocation>
</comment>
<organism evidence="11 12">
    <name type="scientific">Salicibibacter halophilus</name>
    <dbReference type="NCBI Taxonomy" id="2502791"/>
    <lineage>
        <taxon>Bacteria</taxon>
        <taxon>Bacillati</taxon>
        <taxon>Bacillota</taxon>
        <taxon>Bacilli</taxon>
        <taxon>Bacillales</taxon>
        <taxon>Bacillaceae</taxon>
        <taxon>Salicibibacter</taxon>
    </lineage>
</organism>
<accession>A0A514LH43</accession>
<dbReference type="EMBL" id="CP035485">
    <property type="protein sequence ID" value="QDI91149.1"/>
    <property type="molecule type" value="Genomic_DNA"/>
</dbReference>
<feature type="compositionally biased region" description="Low complexity" evidence="10">
    <location>
        <begin position="81"/>
        <end position="94"/>
    </location>
</feature>
<keyword evidence="5 9" id="KW-0653">Protein transport</keyword>
<feature type="region of interest" description="Disordered" evidence="10">
    <location>
        <begin position="61"/>
        <end position="94"/>
    </location>
</feature>
<sequence>MVILSRKDTAHVEKGGNIVLPNIGIPSLILILLIALLIFGPKKLPEIGGAFGKTLNEFKKSTTQMMEDDPPESERKEISEETTTTSSNESHNQS</sequence>
<dbReference type="Gene3D" id="1.20.5.3310">
    <property type="match status" value="1"/>
</dbReference>
<evidence type="ECO:0000256" key="8">
    <source>
        <dbReference type="ARBA" id="ARBA00023136"/>
    </source>
</evidence>
<dbReference type="KEGG" id="sale:EPH95_08090"/>
<dbReference type="GO" id="GO:0033281">
    <property type="term" value="C:TAT protein transport complex"/>
    <property type="evidence" value="ECO:0007669"/>
    <property type="project" value="UniProtKB-UniRule"/>
</dbReference>
<dbReference type="GO" id="GO:0008320">
    <property type="term" value="F:protein transmembrane transporter activity"/>
    <property type="evidence" value="ECO:0007669"/>
    <property type="project" value="UniProtKB-UniRule"/>
</dbReference>
<keyword evidence="2 9" id="KW-0813">Transport</keyword>
<dbReference type="NCBIfam" id="NF011430">
    <property type="entry name" value="PRK14861.1"/>
    <property type="match status" value="1"/>
</dbReference>
<dbReference type="OrthoDB" id="9800908at2"/>
<evidence type="ECO:0000256" key="3">
    <source>
        <dbReference type="ARBA" id="ARBA00022475"/>
    </source>
</evidence>
<evidence type="ECO:0000256" key="2">
    <source>
        <dbReference type="ARBA" id="ARBA00022448"/>
    </source>
</evidence>
<dbReference type="GO" id="GO:0043953">
    <property type="term" value="P:protein transport by the Tat complex"/>
    <property type="evidence" value="ECO:0007669"/>
    <property type="project" value="UniProtKB-UniRule"/>
</dbReference>
<keyword evidence="12" id="KW-1185">Reference proteome</keyword>
<dbReference type="RefSeq" id="WP_142088959.1">
    <property type="nucleotide sequence ID" value="NZ_CP035485.1"/>
</dbReference>
<evidence type="ECO:0000313" key="12">
    <source>
        <dbReference type="Proteomes" id="UP000319756"/>
    </source>
</evidence>
<dbReference type="HAMAP" id="MF_00236">
    <property type="entry name" value="TatA_E"/>
    <property type="match status" value="1"/>
</dbReference>
<evidence type="ECO:0000256" key="6">
    <source>
        <dbReference type="ARBA" id="ARBA00022989"/>
    </source>
</evidence>
<dbReference type="InterPro" id="IPR006312">
    <property type="entry name" value="TatA/E"/>
</dbReference>
<dbReference type="InterPro" id="IPR003369">
    <property type="entry name" value="TatA/B/E"/>
</dbReference>
<evidence type="ECO:0000313" key="11">
    <source>
        <dbReference type="EMBL" id="QDI91149.1"/>
    </source>
</evidence>
<feature type="transmembrane region" description="Helical" evidence="9">
    <location>
        <begin position="20"/>
        <end position="39"/>
    </location>
</feature>